<protein>
    <recommendedName>
        <fullName evidence="3">Adhesin domain-containing protein</fullName>
    </recommendedName>
</protein>
<proteinExistence type="predicted"/>
<comment type="caution">
    <text evidence="1">The sequence shown here is derived from an EMBL/GenBank/DDBJ whole genome shotgun (WGS) entry which is preliminary data.</text>
</comment>
<accession>A0A934X0N6</accession>
<sequence>MKNIYSIVILISFLLLSFVGKAQETTVLLDKNYPVSKSTSLDLNNQFGNITVSTWSKQEFSINVELVLTGLSEKEAQKIREKVQIEESAKSDIVAIKTLFKKGSINMNGSGKKFEINYEVKIPDNHSLKIKNSFGNFAIQDYNGPIDLHVEYGNLSMGKIREIMLKLAFGNGDVQSIEGGNVIIEYADRFNLQNAGDIELKSSFSKVDINTAKNIALDGKYGDLKIGRIDVLRGKSEFSGVQIKQLNKTLDLKASYVSGNLEVDNISKDFEEIILKTEFSGVTLNFESGIMVQVHVTTSFGDFIYPESKSTFNTRIEKDFEKEFKGTVGEGSSSKGRVAIHTTYGNAKIKIN</sequence>
<dbReference type="RefSeq" id="WP_201432010.1">
    <property type="nucleotide sequence ID" value="NZ_JAEQBW010000007.1"/>
</dbReference>
<dbReference type="EMBL" id="JAEQBW010000007">
    <property type="protein sequence ID" value="MBK6266331.1"/>
    <property type="molecule type" value="Genomic_DNA"/>
</dbReference>
<reference evidence="1" key="1">
    <citation type="submission" date="2021-01" db="EMBL/GenBank/DDBJ databases">
        <title>Marivirga aurantiaca sp. nov., isolated from intertidal surface sediments.</title>
        <authorList>
            <person name="Zhang M."/>
        </authorList>
    </citation>
    <scope>NUCLEOTIDE SEQUENCE</scope>
    <source>
        <strain evidence="1">S37H4</strain>
    </source>
</reference>
<organism evidence="1 2">
    <name type="scientific">Marivirga aurantiaca</name>
    <dbReference type="NCBI Taxonomy" id="2802615"/>
    <lineage>
        <taxon>Bacteria</taxon>
        <taxon>Pseudomonadati</taxon>
        <taxon>Bacteroidota</taxon>
        <taxon>Cytophagia</taxon>
        <taxon>Cytophagales</taxon>
        <taxon>Marivirgaceae</taxon>
        <taxon>Marivirga</taxon>
    </lineage>
</organism>
<evidence type="ECO:0008006" key="3">
    <source>
        <dbReference type="Google" id="ProtNLM"/>
    </source>
</evidence>
<dbReference type="AlphaFoldDB" id="A0A934X0N6"/>
<keyword evidence="2" id="KW-1185">Reference proteome</keyword>
<dbReference type="Proteomes" id="UP000611723">
    <property type="component" value="Unassembled WGS sequence"/>
</dbReference>
<evidence type="ECO:0000313" key="2">
    <source>
        <dbReference type="Proteomes" id="UP000611723"/>
    </source>
</evidence>
<evidence type="ECO:0000313" key="1">
    <source>
        <dbReference type="EMBL" id="MBK6266331.1"/>
    </source>
</evidence>
<gene>
    <name evidence="1" type="ORF">JKA74_14895</name>
</gene>
<name>A0A934X0N6_9BACT</name>